<evidence type="ECO:0000313" key="3">
    <source>
        <dbReference type="Proteomes" id="UP000254255"/>
    </source>
</evidence>
<reference evidence="2 3" key="1">
    <citation type="submission" date="2018-06" db="EMBL/GenBank/DDBJ databases">
        <authorList>
            <consortium name="Pathogen Informatics"/>
            <person name="Doyle S."/>
        </authorList>
    </citation>
    <scope>NUCLEOTIDE SEQUENCE [LARGE SCALE GENOMIC DNA]</scope>
    <source>
        <strain evidence="2 3">NCTC13148</strain>
    </source>
</reference>
<proteinExistence type="predicted"/>
<gene>
    <name evidence="2" type="ORF">NCTC13148_01406</name>
</gene>
<organism evidence="2 3">
    <name type="scientific">Escherichia coli</name>
    <dbReference type="NCBI Taxonomy" id="562"/>
    <lineage>
        <taxon>Bacteria</taxon>
        <taxon>Pseudomonadati</taxon>
        <taxon>Pseudomonadota</taxon>
        <taxon>Gammaproteobacteria</taxon>
        <taxon>Enterobacterales</taxon>
        <taxon>Enterobacteriaceae</taxon>
        <taxon>Escherichia</taxon>
    </lineage>
</organism>
<feature type="region of interest" description="Disordered" evidence="1">
    <location>
        <begin position="36"/>
        <end position="56"/>
    </location>
</feature>
<dbReference type="AlphaFoldDB" id="A0A377BME9"/>
<sequence>MQTTISIQPVLVNRERVQEMLGGISRTTFYRKRRQWKQSGTPFQPEVKEIHPPKGGAPACHCDDVICRGEVMHKAFEIWVRQRYGSRYDLTRDCDGFYCREVVKRMFDVGATAVALTWCEAGI</sequence>
<protein>
    <submittedName>
        <fullName evidence="2">Bacteriophage protein</fullName>
    </submittedName>
</protein>
<dbReference type="EMBL" id="UGET01000004">
    <property type="protein sequence ID" value="STL71881.1"/>
    <property type="molecule type" value="Genomic_DNA"/>
</dbReference>
<evidence type="ECO:0000313" key="2">
    <source>
        <dbReference type="EMBL" id="STL71881.1"/>
    </source>
</evidence>
<dbReference type="Proteomes" id="UP000254255">
    <property type="component" value="Unassembled WGS sequence"/>
</dbReference>
<evidence type="ECO:0000256" key="1">
    <source>
        <dbReference type="SAM" id="MobiDB-lite"/>
    </source>
</evidence>
<name>A0A377BME9_ECOLX</name>
<accession>A0A377BME9</accession>